<reference evidence="1 2" key="1">
    <citation type="submission" date="2019-11" db="EMBL/GenBank/DDBJ databases">
        <title>Novel species isolated from a subtropical stream in China.</title>
        <authorList>
            <person name="Lu H."/>
        </authorList>
    </citation>
    <scope>NUCLEOTIDE SEQUENCE [LARGE SCALE GENOMIC DNA]</scope>
    <source>
        <strain evidence="1 2">FT26W</strain>
    </source>
</reference>
<protein>
    <submittedName>
        <fullName evidence="1">Uncharacterized protein</fullName>
    </submittedName>
</protein>
<comment type="caution">
    <text evidence="1">The sequence shown here is derived from an EMBL/GenBank/DDBJ whole genome shotgun (WGS) entry which is preliminary data.</text>
</comment>
<proteinExistence type="predicted"/>
<accession>A0A844D162</accession>
<dbReference type="AlphaFoldDB" id="A0A844D162"/>
<evidence type="ECO:0000313" key="1">
    <source>
        <dbReference type="EMBL" id="MRW86817.1"/>
    </source>
</evidence>
<name>A0A844D162_9BURK</name>
<dbReference type="Proteomes" id="UP000439986">
    <property type="component" value="Unassembled WGS sequence"/>
</dbReference>
<organism evidence="1 2">
    <name type="scientific">Duganella aquatilis</name>
    <dbReference type="NCBI Taxonomy" id="2666082"/>
    <lineage>
        <taxon>Bacteria</taxon>
        <taxon>Pseudomonadati</taxon>
        <taxon>Pseudomonadota</taxon>
        <taxon>Betaproteobacteria</taxon>
        <taxon>Burkholderiales</taxon>
        <taxon>Oxalobacteraceae</taxon>
        <taxon>Telluria group</taxon>
        <taxon>Duganella</taxon>
    </lineage>
</organism>
<gene>
    <name evidence="1" type="ORF">GJ698_22360</name>
</gene>
<evidence type="ECO:0000313" key="2">
    <source>
        <dbReference type="Proteomes" id="UP000439986"/>
    </source>
</evidence>
<keyword evidence="2" id="KW-1185">Reference proteome</keyword>
<dbReference type="RefSeq" id="WP_154360071.1">
    <property type="nucleotide sequence ID" value="NZ_WKJL01000019.1"/>
</dbReference>
<dbReference type="EMBL" id="WKJL01000019">
    <property type="protein sequence ID" value="MRW86817.1"/>
    <property type="molecule type" value="Genomic_DNA"/>
</dbReference>
<sequence length="102" mass="11287">MALDFAVLTEDETAADIVSLEWRQHDVLIALAEQLKLTQLLRIEDYFEEVDWAPGQLPALSEELGIVSNSAATPEIIQFAGDLDALIALAVRRKQRLSAIPD</sequence>